<dbReference type="OrthoDB" id="7926507at2"/>
<dbReference type="InterPro" id="IPR023220">
    <property type="entry name" value="T4SS_VirB5-domain"/>
</dbReference>
<dbReference type="Pfam" id="PF07996">
    <property type="entry name" value="T4SS"/>
    <property type="match status" value="1"/>
</dbReference>
<dbReference type="AlphaFoldDB" id="A0A5B9D2Y7"/>
<dbReference type="SUPFAM" id="SSF101082">
    <property type="entry name" value="Typo IV secretion system protein TraC"/>
    <property type="match status" value="1"/>
</dbReference>
<dbReference type="InterPro" id="IPR014158">
    <property type="entry name" value="T4SS_VirB5"/>
</dbReference>
<dbReference type="Gene3D" id="1.20.58.430">
    <property type="entry name" value="Type IV secretion system, VirB5-domain"/>
    <property type="match status" value="1"/>
</dbReference>
<feature type="region of interest" description="Disordered" evidence="1">
    <location>
        <begin position="24"/>
        <end position="51"/>
    </location>
</feature>
<dbReference type="KEGG" id="barn:D1092_08110"/>
<organism evidence="3 4">
    <name type="scientific">Bartonella krasnovii</name>
    <dbReference type="NCBI Taxonomy" id="2267275"/>
    <lineage>
        <taxon>Bacteria</taxon>
        <taxon>Pseudomonadati</taxon>
        <taxon>Pseudomonadota</taxon>
        <taxon>Alphaproteobacteria</taxon>
        <taxon>Hyphomicrobiales</taxon>
        <taxon>Bartonellaceae</taxon>
        <taxon>Bartonella</taxon>
    </lineage>
</organism>
<dbReference type="RefSeq" id="WP_120121373.1">
    <property type="nucleotide sequence ID" value="NZ_CP031844.2"/>
</dbReference>
<feature type="chain" id="PRO_5022902138" evidence="2">
    <location>
        <begin position="25"/>
        <end position="266"/>
    </location>
</feature>
<gene>
    <name evidence="3" type="ORF">D1092_08110</name>
</gene>
<evidence type="ECO:0000256" key="1">
    <source>
        <dbReference type="SAM" id="MobiDB-lite"/>
    </source>
</evidence>
<dbReference type="CDD" id="cd14262">
    <property type="entry name" value="VirB5_like"/>
    <property type="match status" value="1"/>
</dbReference>
<reference evidence="4" key="1">
    <citation type="submission" date="2019-07" db="EMBL/GenBank/DDBJ databases">
        <title>Bartonella kosoyii sp. nov. and Bartonella krasnovii sp. nov., two novel members of the Bartonella elizabethae complex sensu lato, isolated from black rats and wild desert rodent-fleas.</title>
        <authorList>
            <person name="Gutierrez R."/>
            <person name="Shalit T."/>
            <person name="Markus B."/>
            <person name="Yuan C."/>
            <person name="Nachum-Biala Y."/>
            <person name="Elad D."/>
            <person name="Harrus S."/>
        </authorList>
    </citation>
    <scope>NUCLEOTIDE SEQUENCE [LARGE SCALE GENOMIC DNA]</scope>
    <source>
        <strain evidence="4">OE 1-1</strain>
    </source>
</reference>
<sequence length="266" mass="30384">MKKQFVITGIIVLWGMMNLTPSNAEDSLPASSPVTTSPPPTPTQTPSSPLSLDYTKITEIIDLLKKQIEESEKQIKKTQEINQSITGNRIQKPTIGEKPAQNTAGSKEGKSFFLEDSYFIYPTPQKYYAHINHGTLETSILTINTEEKRLGHWTAPILHRIISKRLKYHAIVAKAVSLQAIQEAEKRFTYIVDLVNNINKTKDLREVSELQTRIRNMSAMLQNEFAKLEMVKSLSNDEMALIDIQKRKRYGFIVNHKHERMVSIKF</sequence>
<proteinExistence type="predicted"/>
<evidence type="ECO:0000313" key="4">
    <source>
        <dbReference type="Proteomes" id="UP000321311"/>
    </source>
</evidence>
<name>A0A5B9D2Y7_9HYPH</name>
<dbReference type="EMBL" id="CP031844">
    <property type="protein sequence ID" value="QEE12888.1"/>
    <property type="molecule type" value="Genomic_DNA"/>
</dbReference>
<feature type="region of interest" description="Disordered" evidence="1">
    <location>
        <begin position="84"/>
        <end position="107"/>
    </location>
</feature>
<accession>A0A5B9D2Y7</accession>
<dbReference type="GeneID" id="71062085"/>
<keyword evidence="2" id="KW-0732">Signal</keyword>
<protein>
    <submittedName>
        <fullName evidence="3">Minor pilin of type IV secretion complex (VirB5)</fullName>
    </submittedName>
</protein>
<dbReference type="Proteomes" id="UP000321311">
    <property type="component" value="Chromosome"/>
</dbReference>
<feature type="signal peptide" evidence="2">
    <location>
        <begin position="1"/>
        <end position="24"/>
    </location>
</feature>
<evidence type="ECO:0000313" key="3">
    <source>
        <dbReference type="EMBL" id="QEE12888.1"/>
    </source>
</evidence>
<evidence type="ECO:0000256" key="2">
    <source>
        <dbReference type="SAM" id="SignalP"/>
    </source>
</evidence>